<name>A0A1F8AQT9_9BACT</name>
<dbReference type="EMBL" id="MGGW01000017">
    <property type="protein sequence ID" value="OGM54142.1"/>
    <property type="molecule type" value="Genomic_DNA"/>
</dbReference>
<dbReference type="InterPro" id="IPR027417">
    <property type="entry name" value="P-loop_NTPase"/>
</dbReference>
<dbReference type="Gene3D" id="3.40.50.300">
    <property type="entry name" value="P-loop containing nucleotide triphosphate hydrolases"/>
    <property type="match status" value="1"/>
</dbReference>
<accession>A0A1F8AQT9</accession>
<evidence type="ECO:0000313" key="2">
    <source>
        <dbReference type="Proteomes" id="UP000178603"/>
    </source>
</evidence>
<organism evidence="1 2">
    <name type="scientific">Candidatus Woesebacteria bacterium RIFCSPHIGHO2_12_FULL_41_24</name>
    <dbReference type="NCBI Taxonomy" id="1802510"/>
    <lineage>
        <taxon>Bacteria</taxon>
        <taxon>Candidatus Woeseibacteriota</taxon>
    </lineage>
</organism>
<comment type="caution">
    <text evidence="1">The sequence shown here is derived from an EMBL/GenBank/DDBJ whole genome shotgun (WGS) entry which is preliminary data.</text>
</comment>
<sequence>MTVEQEKALIATIDRLPKLSPEQEKALIKVCIQGQVLPLSELNIGQPFYRPPVIEITGMPKTFKTSFLKTYALFCAKKGIPVKVIPEPVAPFGRDQSPTAYNLVLAQRAADLLLTEQLSEGNGTALTLIDRGIYNEIPFLEVYADEEEIDHEDAEIASRYFTRFFGGFIDAVVICKASPQVSLSRENLRAANPDGRIMNIQTLGRLRSKFDDLPNRIAALRNETLLRNTPILIAELDSEQPATLYKGNMMRTIGSLTKICTSVIY</sequence>
<proteinExistence type="predicted"/>
<evidence type="ECO:0000313" key="1">
    <source>
        <dbReference type="EMBL" id="OGM54142.1"/>
    </source>
</evidence>
<dbReference type="AlphaFoldDB" id="A0A1F8AQT9"/>
<dbReference type="Proteomes" id="UP000178603">
    <property type="component" value="Unassembled WGS sequence"/>
</dbReference>
<reference evidence="1 2" key="1">
    <citation type="journal article" date="2016" name="Nat. Commun.">
        <title>Thousands of microbial genomes shed light on interconnected biogeochemical processes in an aquifer system.</title>
        <authorList>
            <person name="Anantharaman K."/>
            <person name="Brown C.T."/>
            <person name="Hug L.A."/>
            <person name="Sharon I."/>
            <person name="Castelle C.J."/>
            <person name="Probst A.J."/>
            <person name="Thomas B.C."/>
            <person name="Singh A."/>
            <person name="Wilkins M.J."/>
            <person name="Karaoz U."/>
            <person name="Brodie E.L."/>
            <person name="Williams K.H."/>
            <person name="Hubbard S.S."/>
            <person name="Banfield J.F."/>
        </authorList>
    </citation>
    <scope>NUCLEOTIDE SEQUENCE [LARGE SCALE GENOMIC DNA]</scope>
</reference>
<protein>
    <submittedName>
        <fullName evidence="1">Uncharacterized protein</fullName>
    </submittedName>
</protein>
<dbReference type="SUPFAM" id="SSF52540">
    <property type="entry name" value="P-loop containing nucleoside triphosphate hydrolases"/>
    <property type="match status" value="1"/>
</dbReference>
<gene>
    <name evidence="1" type="ORF">A3E44_00465</name>
</gene>